<proteinExistence type="predicted"/>
<comment type="caution">
    <text evidence="1">The sequence shown here is derived from an EMBL/GenBank/DDBJ whole genome shotgun (WGS) entry which is preliminary data.</text>
</comment>
<gene>
    <name evidence="1" type="ORF">DCC88_09400</name>
</gene>
<sequence length="110" mass="12929">MKFKSIQFIFTIFSICLFSSCLSIGDKITEDINNIIIGITTRQEIENKFGNPIRFGIDNGFKSYNYMYIKAMPFSDPKVKYFLLIFNENDTVKSYSFYSSFEDDKKIVYK</sequence>
<dbReference type="PROSITE" id="PS51257">
    <property type="entry name" value="PROKAR_LIPOPROTEIN"/>
    <property type="match status" value="1"/>
</dbReference>
<protein>
    <recommendedName>
        <fullName evidence="3">Outer membrane protein assembly factor BamE</fullName>
    </recommendedName>
</protein>
<accession>A0A369KLU9</accession>
<name>A0A369KLU9_9BACT</name>
<evidence type="ECO:0000313" key="2">
    <source>
        <dbReference type="Proteomes" id="UP000253934"/>
    </source>
</evidence>
<keyword evidence="2" id="KW-1185">Reference proteome</keyword>
<dbReference type="EMBL" id="QOVW01000080">
    <property type="protein sequence ID" value="RDB35619.1"/>
    <property type="molecule type" value="Genomic_DNA"/>
</dbReference>
<evidence type="ECO:0000313" key="1">
    <source>
        <dbReference type="EMBL" id="RDB35619.1"/>
    </source>
</evidence>
<dbReference type="AlphaFoldDB" id="A0A369KLU9"/>
<dbReference type="Proteomes" id="UP000253934">
    <property type="component" value="Unassembled WGS sequence"/>
</dbReference>
<reference evidence="1" key="1">
    <citation type="submission" date="2018-04" db="EMBL/GenBank/DDBJ databases">
        <title>Draft genome sequence of the Candidatus Spirobacillus cienkowskii, a pathogen of freshwater Daphnia species, reconstructed from hemolymph metagenomic reads.</title>
        <authorList>
            <person name="Bresciani L."/>
            <person name="Lemos L.N."/>
            <person name="Wale N."/>
            <person name="Lin J.Y."/>
            <person name="Fernandes G.R."/>
            <person name="Duffy M.A."/>
            <person name="Rodrigues J.M."/>
        </authorList>
    </citation>
    <scope>NUCLEOTIDE SEQUENCE [LARGE SCALE GENOMIC DNA]</scope>
    <source>
        <strain evidence="1">Binning01</strain>
    </source>
</reference>
<evidence type="ECO:0008006" key="3">
    <source>
        <dbReference type="Google" id="ProtNLM"/>
    </source>
</evidence>
<organism evidence="1 2">
    <name type="scientific">Spirobacillus cienkowskii</name>
    <dbReference type="NCBI Taxonomy" id="495820"/>
    <lineage>
        <taxon>Bacteria</taxon>
        <taxon>Pseudomonadati</taxon>
        <taxon>Bdellovibrionota</taxon>
        <taxon>Oligoflexia</taxon>
        <taxon>Silvanigrellales</taxon>
        <taxon>Spirobacillus</taxon>
    </lineage>
</organism>